<evidence type="ECO:0000313" key="1">
    <source>
        <dbReference type="EMBL" id="MBU9722157.1"/>
    </source>
</evidence>
<protein>
    <submittedName>
        <fullName evidence="1">Uncharacterized protein</fullName>
    </submittedName>
</protein>
<reference evidence="1 2" key="1">
    <citation type="submission" date="2021-06" db="EMBL/GenBank/DDBJ databases">
        <title>Bacillus sp. RD4P76, an endophyte from a halophyte.</title>
        <authorList>
            <person name="Sun J.-Q."/>
        </authorList>
    </citation>
    <scope>NUCLEOTIDE SEQUENCE [LARGE SCALE GENOMIC DNA]</scope>
    <source>
        <strain evidence="1 2">JCM 17098</strain>
    </source>
</reference>
<keyword evidence="2" id="KW-1185">Reference proteome</keyword>
<sequence>MESPQNNIKHTVQELVKLRLNKGVSPVELATNIYNEEYSEIKLKRNFDKILCNVVFYDQELFGDKSVKYEYLYIYNKDLCLEEIQQKKGKKTAVTWSRKKEEELLLRDIAAGLRQIENETEVRLILSTFPAELKNLIKNSLLNESKVV</sequence>
<accession>A0ABS6JY70</accession>
<dbReference type="Proteomes" id="UP000790580">
    <property type="component" value="Unassembled WGS sequence"/>
</dbReference>
<dbReference type="EMBL" id="JAHQCR010000050">
    <property type="protein sequence ID" value="MBU9722157.1"/>
    <property type="molecule type" value="Genomic_DNA"/>
</dbReference>
<organism evidence="1 2">
    <name type="scientific">Evansella alkalicola</name>
    <dbReference type="NCBI Taxonomy" id="745819"/>
    <lineage>
        <taxon>Bacteria</taxon>
        <taxon>Bacillati</taxon>
        <taxon>Bacillota</taxon>
        <taxon>Bacilli</taxon>
        <taxon>Bacillales</taxon>
        <taxon>Bacillaceae</taxon>
        <taxon>Evansella</taxon>
    </lineage>
</organism>
<proteinExistence type="predicted"/>
<dbReference type="RefSeq" id="WP_088076398.1">
    <property type="nucleotide sequence ID" value="NZ_JAHQCR010000050.1"/>
</dbReference>
<gene>
    <name evidence="1" type="ORF">KS407_11995</name>
</gene>
<evidence type="ECO:0000313" key="2">
    <source>
        <dbReference type="Proteomes" id="UP000790580"/>
    </source>
</evidence>
<name>A0ABS6JY70_9BACI</name>
<comment type="caution">
    <text evidence="1">The sequence shown here is derived from an EMBL/GenBank/DDBJ whole genome shotgun (WGS) entry which is preliminary data.</text>
</comment>